<protein>
    <submittedName>
        <fullName evidence="1">Lipoxygenase</fullName>
    </submittedName>
</protein>
<gene>
    <name evidence="1" type="ORF">FRX31_002081</name>
</gene>
<comment type="caution">
    <text evidence="1">The sequence shown here is derived from an EMBL/GenBank/DDBJ whole genome shotgun (WGS) entry which is preliminary data.</text>
</comment>
<accession>A0A7J6XHN6</accession>
<dbReference type="EMBL" id="JABWDY010000143">
    <property type="protein sequence ID" value="KAF5208332.1"/>
    <property type="molecule type" value="Genomic_DNA"/>
</dbReference>
<dbReference type="OrthoDB" id="1743741at2759"/>
<reference evidence="1 2" key="1">
    <citation type="submission" date="2020-06" db="EMBL/GenBank/DDBJ databases">
        <title>Transcriptomic and genomic resources for Thalictrum thalictroides and T. hernandezii: Facilitating candidate gene discovery in an emerging model plant lineage.</title>
        <authorList>
            <person name="Arias T."/>
            <person name="Riano-Pachon D.M."/>
            <person name="Di Stilio V.S."/>
        </authorList>
    </citation>
    <scope>NUCLEOTIDE SEQUENCE [LARGE SCALE GENOMIC DNA]</scope>
    <source>
        <strain evidence="2">cv. WT478/WT964</strain>
        <tissue evidence="1">Leaves</tissue>
    </source>
</reference>
<evidence type="ECO:0000313" key="1">
    <source>
        <dbReference type="EMBL" id="KAF5208332.1"/>
    </source>
</evidence>
<organism evidence="1 2">
    <name type="scientific">Thalictrum thalictroides</name>
    <name type="common">Rue-anemone</name>
    <name type="synonym">Anemone thalictroides</name>
    <dbReference type="NCBI Taxonomy" id="46969"/>
    <lineage>
        <taxon>Eukaryota</taxon>
        <taxon>Viridiplantae</taxon>
        <taxon>Streptophyta</taxon>
        <taxon>Embryophyta</taxon>
        <taxon>Tracheophyta</taxon>
        <taxon>Spermatophyta</taxon>
        <taxon>Magnoliopsida</taxon>
        <taxon>Ranunculales</taxon>
        <taxon>Ranunculaceae</taxon>
        <taxon>Thalictroideae</taxon>
        <taxon>Thalictrum</taxon>
    </lineage>
</organism>
<keyword evidence="2" id="KW-1185">Reference proteome</keyword>
<name>A0A7J6XHN6_THATH</name>
<proteinExistence type="predicted"/>
<evidence type="ECO:0000313" key="2">
    <source>
        <dbReference type="Proteomes" id="UP000554482"/>
    </source>
</evidence>
<dbReference type="Proteomes" id="UP000554482">
    <property type="component" value="Unassembled WGS sequence"/>
</dbReference>
<sequence length="130" mass="14260">MLIPQVHQTEFSRTLLTLTSSSFYSHGKTAFISSIPPTTMSTSTAIKKTKGGFLRVNPYSNQIKSVIVKEQLVLLKAVVSVKVVVGGIFSNLGISRGLDDITDLLGRTLVLELVSSEASKYIYMRIIYGF</sequence>
<dbReference type="AlphaFoldDB" id="A0A7J6XHN6"/>